<dbReference type="GO" id="GO:0030170">
    <property type="term" value="F:pyridoxal phosphate binding"/>
    <property type="evidence" value="ECO:0007669"/>
    <property type="project" value="InterPro"/>
</dbReference>
<evidence type="ECO:0000256" key="7">
    <source>
        <dbReference type="ARBA" id="ARBA00022898"/>
    </source>
</evidence>
<evidence type="ECO:0000313" key="10">
    <source>
        <dbReference type="EMBL" id="VDK41132.1"/>
    </source>
</evidence>
<keyword evidence="6" id="KW-0808">Transferase</keyword>
<dbReference type="OrthoDB" id="6752799at2759"/>
<dbReference type="EC" id="2.6.1.1" evidence="4"/>
<evidence type="ECO:0000256" key="4">
    <source>
        <dbReference type="ARBA" id="ARBA00012753"/>
    </source>
</evidence>
<reference evidence="10 11" key="2">
    <citation type="submission" date="2018-11" db="EMBL/GenBank/DDBJ databases">
        <authorList>
            <consortium name="Pathogen Informatics"/>
        </authorList>
    </citation>
    <scope>NUCLEOTIDE SEQUENCE [LARGE SCALE GENOMIC DNA]</scope>
</reference>
<dbReference type="GO" id="GO:0006532">
    <property type="term" value="P:aspartate biosynthetic process"/>
    <property type="evidence" value="ECO:0007669"/>
    <property type="project" value="TreeGrafter"/>
</dbReference>
<dbReference type="GO" id="GO:0004069">
    <property type="term" value="F:L-aspartate:2-oxoglutarate aminotransferase activity"/>
    <property type="evidence" value="ECO:0007669"/>
    <property type="project" value="UniProtKB-EC"/>
</dbReference>
<sequence>MFVAQSFAKNFGLYNERIGNLTVVVSDNSTLTAFKSQMSLIVRANWSNPPNHGAKIVHMILTNPDMCKQWHECIQ</sequence>
<dbReference type="PANTHER" id="PTHR11879:SF55">
    <property type="entry name" value="GLUTAMATE OXALOACETATE TRANSAMINASE 1, ISOFORM B"/>
    <property type="match status" value="1"/>
</dbReference>
<dbReference type="InterPro" id="IPR015421">
    <property type="entry name" value="PyrdxlP-dep_Trfase_major"/>
</dbReference>
<keyword evidence="7" id="KW-0663">Pyridoxal phosphate</keyword>
<keyword evidence="11" id="KW-1185">Reference proteome</keyword>
<feature type="domain" description="Aminotransferase class I/classII large" evidence="9">
    <location>
        <begin position="2"/>
        <end position="70"/>
    </location>
</feature>
<evidence type="ECO:0000313" key="11">
    <source>
        <dbReference type="Proteomes" id="UP000267096"/>
    </source>
</evidence>
<evidence type="ECO:0000256" key="1">
    <source>
        <dbReference type="ARBA" id="ARBA00001933"/>
    </source>
</evidence>
<evidence type="ECO:0000256" key="2">
    <source>
        <dbReference type="ARBA" id="ARBA00007441"/>
    </source>
</evidence>
<dbReference type="Proteomes" id="UP000267096">
    <property type="component" value="Unassembled WGS sequence"/>
</dbReference>
<dbReference type="Gene3D" id="3.40.640.10">
    <property type="entry name" value="Type I PLP-dependent aspartate aminotransferase-like (Major domain)"/>
    <property type="match status" value="1"/>
</dbReference>
<dbReference type="PANTHER" id="PTHR11879">
    <property type="entry name" value="ASPARTATE AMINOTRANSFERASE"/>
    <property type="match status" value="1"/>
</dbReference>
<dbReference type="InterPro" id="IPR004839">
    <property type="entry name" value="Aminotransferase_I/II_large"/>
</dbReference>
<accession>A0A0M3JQH7</accession>
<dbReference type="AlphaFoldDB" id="A0A0M3JQH7"/>
<evidence type="ECO:0000256" key="8">
    <source>
        <dbReference type="ARBA" id="ARBA00030923"/>
    </source>
</evidence>
<evidence type="ECO:0000259" key="9">
    <source>
        <dbReference type="Pfam" id="PF00155"/>
    </source>
</evidence>
<keyword evidence="5" id="KW-0032">Aminotransferase</keyword>
<gene>
    <name evidence="10" type="ORF">ASIM_LOCUS9658</name>
</gene>
<proteinExistence type="inferred from homology"/>
<dbReference type="InterPro" id="IPR004838">
    <property type="entry name" value="NHTrfase_class1_PyrdxlP-BS"/>
</dbReference>
<evidence type="ECO:0000256" key="5">
    <source>
        <dbReference type="ARBA" id="ARBA00022576"/>
    </source>
</evidence>
<evidence type="ECO:0000256" key="3">
    <source>
        <dbReference type="ARBA" id="ARBA00011738"/>
    </source>
</evidence>
<evidence type="ECO:0000256" key="6">
    <source>
        <dbReference type="ARBA" id="ARBA00022679"/>
    </source>
</evidence>
<protein>
    <recommendedName>
        <fullName evidence="4">aspartate transaminase</fullName>
        <ecNumber evidence="4">2.6.1.1</ecNumber>
    </recommendedName>
    <alternativeName>
        <fullName evidence="8">Transaminase A</fullName>
    </alternativeName>
</protein>
<dbReference type="GO" id="GO:0005829">
    <property type="term" value="C:cytosol"/>
    <property type="evidence" value="ECO:0007669"/>
    <property type="project" value="TreeGrafter"/>
</dbReference>
<dbReference type="EMBL" id="UYRR01030378">
    <property type="protein sequence ID" value="VDK41132.1"/>
    <property type="molecule type" value="Genomic_DNA"/>
</dbReference>
<evidence type="ECO:0000313" key="12">
    <source>
        <dbReference type="WBParaSite" id="ASIM_0000992801-mRNA-1"/>
    </source>
</evidence>
<dbReference type="InterPro" id="IPR015422">
    <property type="entry name" value="PyrdxlP-dep_Trfase_small"/>
</dbReference>
<dbReference type="InterPro" id="IPR015424">
    <property type="entry name" value="PyrdxlP-dep_Trfase"/>
</dbReference>
<dbReference type="PROSITE" id="PS00105">
    <property type="entry name" value="AA_TRANSFER_CLASS_1"/>
    <property type="match status" value="1"/>
</dbReference>
<dbReference type="InterPro" id="IPR000796">
    <property type="entry name" value="Asp_trans"/>
</dbReference>
<dbReference type="SUPFAM" id="SSF53383">
    <property type="entry name" value="PLP-dependent transferases"/>
    <property type="match status" value="1"/>
</dbReference>
<dbReference type="Gene3D" id="3.90.1150.10">
    <property type="entry name" value="Aspartate Aminotransferase, domain 1"/>
    <property type="match status" value="1"/>
</dbReference>
<dbReference type="WBParaSite" id="ASIM_0000992801-mRNA-1">
    <property type="protein sequence ID" value="ASIM_0000992801-mRNA-1"/>
    <property type="gene ID" value="ASIM_0000992801"/>
</dbReference>
<organism evidence="12">
    <name type="scientific">Anisakis simplex</name>
    <name type="common">Herring worm</name>
    <dbReference type="NCBI Taxonomy" id="6269"/>
    <lineage>
        <taxon>Eukaryota</taxon>
        <taxon>Metazoa</taxon>
        <taxon>Ecdysozoa</taxon>
        <taxon>Nematoda</taxon>
        <taxon>Chromadorea</taxon>
        <taxon>Rhabditida</taxon>
        <taxon>Spirurina</taxon>
        <taxon>Ascaridomorpha</taxon>
        <taxon>Ascaridoidea</taxon>
        <taxon>Anisakidae</taxon>
        <taxon>Anisakis</taxon>
        <taxon>Anisakis simplex complex</taxon>
    </lineage>
</organism>
<dbReference type="Pfam" id="PF00155">
    <property type="entry name" value="Aminotran_1_2"/>
    <property type="match status" value="1"/>
</dbReference>
<name>A0A0M3JQH7_ANISI</name>
<comment type="subunit">
    <text evidence="3">Homodimer.</text>
</comment>
<comment type="cofactor">
    <cofactor evidence="1">
        <name>pyridoxal 5'-phosphate</name>
        <dbReference type="ChEBI" id="CHEBI:597326"/>
    </cofactor>
</comment>
<comment type="similarity">
    <text evidence="2">Belongs to the class-I pyridoxal-phosphate-dependent aminotransferase family.</text>
</comment>
<reference evidence="12" key="1">
    <citation type="submission" date="2017-02" db="UniProtKB">
        <authorList>
            <consortium name="WormBaseParasite"/>
        </authorList>
    </citation>
    <scope>IDENTIFICATION</scope>
</reference>